<sequence length="321" mass="36073">MDNGDFNMINNSRIRLLIVVPCINYPSPSKVPCPPKAPCPPKGPLPINFSLSPLQAWSVIDSKELFRGGFVLAKVKIEHLDLALQVPDQDLALFMSIAARELLGRIPPLKSWAFRENEIVILTGSSMPAALPAMHWEEDLGRRADGLEGVILQVNNLVCDVAFKEERQLVDVRSVAYRHLVKKVVVGQTARLAPTVHNLKEIQWIQRGDVSTIKERKLELANSEGLITSVFMHPLHRPSITSLTSHSLQRPFLLATFYIRLMVTVQASQLTQQLAISAMFLLLNAIMGKFWKRTVKVFELFHLHQQKWSGPWVIKGFPLGA</sequence>
<evidence type="ECO:0000313" key="1">
    <source>
        <dbReference type="EMBL" id="KAE9406960.1"/>
    </source>
</evidence>
<dbReference type="AlphaFoldDB" id="A0A6A4IAC0"/>
<gene>
    <name evidence="1" type="ORF">BT96DRAFT_986908</name>
</gene>
<dbReference type="Proteomes" id="UP000799118">
    <property type="component" value="Unassembled WGS sequence"/>
</dbReference>
<keyword evidence="2" id="KW-1185">Reference proteome</keyword>
<proteinExistence type="predicted"/>
<dbReference type="EMBL" id="ML769398">
    <property type="protein sequence ID" value="KAE9406960.1"/>
    <property type="molecule type" value="Genomic_DNA"/>
</dbReference>
<organism evidence="1 2">
    <name type="scientific">Gymnopus androsaceus JB14</name>
    <dbReference type="NCBI Taxonomy" id="1447944"/>
    <lineage>
        <taxon>Eukaryota</taxon>
        <taxon>Fungi</taxon>
        <taxon>Dikarya</taxon>
        <taxon>Basidiomycota</taxon>
        <taxon>Agaricomycotina</taxon>
        <taxon>Agaricomycetes</taxon>
        <taxon>Agaricomycetidae</taxon>
        <taxon>Agaricales</taxon>
        <taxon>Marasmiineae</taxon>
        <taxon>Omphalotaceae</taxon>
        <taxon>Gymnopus</taxon>
    </lineage>
</organism>
<name>A0A6A4IAC0_9AGAR</name>
<reference evidence="1" key="1">
    <citation type="journal article" date="2019" name="Environ. Microbiol.">
        <title>Fungal ecological strategies reflected in gene transcription - a case study of two litter decomposers.</title>
        <authorList>
            <person name="Barbi F."/>
            <person name="Kohler A."/>
            <person name="Barry K."/>
            <person name="Baskaran P."/>
            <person name="Daum C."/>
            <person name="Fauchery L."/>
            <person name="Ihrmark K."/>
            <person name="Kuo A."/>
            <person name="LaButti K."/>
            <person name="Lipzen A."/>
            <person name="Morin E."/>
            <person name="Grigoriev I.V."/>
            <person name="Henrissat B."/>
            <person name="Lindahl B."/>
            <person name="Martin F."/>
        </authorList>
    </citation>
    <scope>NUCLEOTIDE SEQUENCE</scope>
    <source>
        <strain evidence="1">JB14</strain>
    </source>
</reference>
<accession>A0A6A4IAC0</accession>
<protein>
    <submittedName>
        <fullName evidence="1">Uncharacterized protein</fullName>
    </submittedName>
</protein>
<evidence type="ECO:0000313" key="2">
    <source>
        <dbReference type="Proteomes" id="UP000799118"/>
    </source>
</evidence>